<dbReference type="Proteomes" id="UP000218231">
    <property type="component" value="Unassembled WGS sequence"/>
</dbReference>
<evidence type="ECO:0000313" key="9">
    <source>
        <dbReference type="Proteomes" id="UP000218231"/>
    </source>
</evidence>
<dbReference type="InterPro" id="IPR004240">
    <property type="entry name" value="EMP70"/>
</dbReference>
<evidence type="ECO:0000256" key="2">
    <source>
        <dbReference type="ARBA" id="ARBA00005227"/>
    </source>
</evidence>
<dbReference type="Pfam" id="PF02990">
    <property type="entry name" value="EMP70"/>
    <property type="match status" value="2"/>
</dbReference>
<evidence type="ECO:0000256" key="6">
    <source>
        <dbReference type="ARBA" id="ARBA00023136"/>
    </source>
</evidence>
<dbReference type="EMBL" id="LIAE01010418">
    <property type="protein sequence ID" value="PAV61328.1"/>
    <property type="molecule type" value="Genomic_DNA"/>
</dbReference>
<dbReference type="PANTHER" id="PTHR10766">
    <property type="entry name" value="TRANSMEMBRANE 9 SUPERFAMILY PROTEIN"/>
    <property type="match status" value="1"/>
</dbReference>
<reference evidence="8 9" key="1">
    <citation type="journal article" date="2017" name="Curr. Biol.">
        <title>Genome architecture and evolution of a unichromosomal asexual nematode.</title>
        <authorList>
            <person name="Fradin H."/>
            <person name="Zegar C."/>
            <person name="Gutwein M."/>
            <person name="Lucas J."/>
            <person name="Kovtun M."/>
            <person name="Corcoran D."/>
            <person name="Baugh L.R."/>
            <person name="Kiontke K."/>
            <person name="Gunsalus K."/>
            <person name="Fitch D.H."/>
            <person name="Piano F."/>
        </authorList>
    </citation>
    <scope>NUCLEOTIDE SEQUENCE [LARGE SCALE GENOMIC DNA]</scope>
    <source>
        <strain evidence="8">PF1309</strain>
    </source>
</reference>
<feature type="transmembrane region" description="Helical" evidence="7">
    <location>
        <begin position="296"/>
        <end position="319"/>
    </location>
</feature>
<evidence type="ECO:0000313" key="8">
    <source>
        <dbReference type="EMBL" id="PAV61328.1"/>
    </source>
</evidence>
<evidence type="ECO:0000256" key="4">
    <source>
        <dbReference type="ARBA" id="ARBA00022729"/>
    </source>
</evidence>
<accession>A0A2A2JHT5</accession>
<keyword evidence="3 7" id="KW-0812">Transmembrane</keyword>
<feature type="transmembrane region" description="Helical" evidence="7">
    <location>
        <begin position="391"/>
        <end position="417"/>
    </location>
</feature>
<feature type="transmembrane region" description="Helical" evidence="7">
    <location>
        <begin position="331"/>
        <end position="355"/>
    </location>
</feature>
<comment type="caution">
    <text evidence="8">The sequence shown here is derived from an EMBL/GenBank/DDBJ whole genome shotgun (WGS) entry which is preliminary data.</text>
</comment>
<dbReference type="InterPro" id="IPR036259">
    <property type="entry name" value="MFS_trans_sf"/>
</dbReference>
<evidence type="ECO:0000256" key="1">
    <source>
        <dbReference type="ARBA" id="ARBA00004141"/>
    </source>
</evidence>
<feature type="transmembrane region" description="Helical" evidence="7">
    <location>
        <begin position="465"/>
        <end position="494"/>
    </location>
</feature>
<keyword evidence="9" id="KW-1185">Reference proteome</keyword>
<evidence type="ECO:0000256" key="3">
    <source>
        <dbReference type="ARBA" id="ARBA00022692"/>
    </source>
</evidence>
<feature type="transmembrane region" description="Helical" evidence="7">
    <location>
        <begin position="506"/>
        <end position="525"/>
    </location>
</feature>
<dbReference type="OrthoDB" id="1666796at2759"/>
<evidence type="ECO:0000256" key="7">
    <source>
        <dbReference type="RuleBase" id="RU363079"/>
    </source>
</evidence>
<feature type="transmembrane region" description="Helical" evidence="7">
    <location>
        <begin position="537"/>
        <end position="566"/>
    </location>
</feature>
<gene>
    <name evidence="8" type="ORF">WR25_18179</name>
</gene>
<keyword evidence="4" id="KW-0732">Signal</keyword>
<feature type="transmembrane region" description="Helical" evidence="7">
    <location>
        <begin position="226"/>
        <end position="253"/>
    </location>
</feature>
<dbReference type="STRING" id="2018661.A0A2A2JHT5"/>
<evidence type="ECO:0000256" key="5">
    <source>
        <dbReference type="ARBA" id="ARBA00022989"/>
    </source>
</evidence>
<proteinExistence type="inferred from homology"/>
<keyword evidence="6 7" id="KW-0472">Membrane</keyword>
<name>A0A2A2JHT5_9BILA</name>
<keyword evidence="5 7" id="KW-1133">Transmembrane helix</keyword>
<dbReference type="SUPFAM" id="SSF103473">
    <property type="entry name" value="MFS general substrate transporter"/>
    <property type="match status" value="1"/>
</dbReference>
<dbReference type="GO" id="GO:0016020">
    <property type="term" value="C:membrane"/>
    <property type="evidence" value="ECO:0007669"/>
    <property type="project" value="UniProtKB-SubCell"/>
</dbReference>
<comment type="subcellular location">
    <subcellularLocation>
        <location evidence="1">Membrane</location>
        <topology evidence="1">Multi-pass membrane protein</topology>
    </subcellularLocation>
</comment>
<dbReference type="PANTHER" id="PTHR10766:SF176">
    <property type="entry name" value="TRANSMEMBRANE 9 SUPERFAMILY MEMBER"/>
    <property type="match status" value="1"/>
</dbReference>
<sequence length="576" mass="66718">MGLNYQHHFIVDNMPVTFCFNNQQNLLVCSTGFPMGCYVDEHGRPHDACVLDRRFNKKNSYYLFNHLDIEILYRDMTEDPNFFDEQKVDGRIIRINVEPRSIEHKSISSMDCSHNAPPLAIPMNMKEGEIIYSYSIKWTKTDTKWSSRWDYILDSIPHTNIQWFSIMNSLVIVLFLSGMVGMIIMRTLHRDVERYNRMDNEEDAAEEVGWKLVHGDVFRTPRYPMLLSIFIGSGCQTLLMVSVTLVFACLGFLSPANRGSLITFALVFYLLFGAVAGYVSARLYKTFQGIHWKTNLMLTSFLIPGILFGVFFCTNLLLWSKGSSAAVPFGTLVALLALWLFVQTPMTFVGAFFGFKKKSFQAPVRTNQIPRQVPEQTLYTKFLPGMLMGGILPFGCIFIQLFFILNSIWSVFFSLSFPIRNERKWFLFNFSETRRKLSKNEKKRKFSLAPLSIPNSSLCRAHQTYYMFGFLFLVFTILIITCSEATILLAYFHLCAEDYRWWWRSFFTSGFTAIYLFLYCIHFFNTKLTISGAVSTILYFSYTAIFVFVFFLMTGTIGFLATYYFVLKIYGLIKVD</sequence>
<feature type="transmembrane region" description="Helical" evidence="7">
    <location>
        <begin position="259"/>
        <end position="284"/>
    </location>
</feature>
<dbReference type="GO" id="GO:0072657">
    <property type="term" value="P:protein localization to membrane"/>
    <property type="evidence" value="ECO:0007669"/>
    <property type="project" value="TreeGrafter"/>
</dbReference>
<organism evidence="8 9">
    <name type="scientific">Diploscapter pachys</name>
    <dbReference type="NCBI Taxonomy" id="2018661"/>
    <lineage>
        <taxon>Eukaryota</taxon>
        <taxon>Metazoa</taxon>
        <taxon>Ecdysozoa</taxon>
        <taxon>Nematoda</taxon>
        <taxon>Chromadorea</taxon>
        <taxon>Rhabditida</taxon>
        <taxon>Rhabditina</taxon>
        <taxon>Rhabditomorpha</taxon>
        <taxon>Rhabditoidea</taxon>
        <taxon>Rhabditidae</taxon>
        <taxon>Diploscapter</taxon>
    </lineage>
</organism>
<protein>
    <recommendedName>
        <fullName evidence="7">Transmembrane 9 superfamily member</fullName>
    </recommendedName>
</protein>
<dbReference type="AlphaFoldDB" id="A0A2A2JHT5"/>
<comment type="similarity">
    <text evidence="2 7">Belongs to the nonaspanin (TM9SF) (TC 9.A.2) family.</text>
</comment>
<feature type="transmembrane region" description="Helical" evidence="7">
    <location>
        <begin position="163"/>
        <end position="188"/>
    </location>
</feature>